<dbReference type="GO" id="GO:0051082">
    <property type="term" value="F:unfolded protein binding"/>
    <property type="evidence" value="ECO:0007669"/>
    <property type="project" value="InterPro"/>
</dbReference>
<reference evidence="2" key="1">
    <citation type="submission" date="2020-01" db="EMBL/GenBank/DDBJ databases">
        <authorList>
            <person name="Mishra B."/>
        </authorList>
    </citation>
    <scope>NUCLEOTIDE SEQUENCE [LARGE SCALE GENOMIC DNA]</scope>
</reference>
<dbReference type="PROSITE" id="PS50076">
    <property type="entry name" value="DNAJ_2"/>
    <property type="match status" value="1"/>
</dbReference>
<dbReference type="Gene3D" id="1.10.287.110">
    <property type="entry name" value="DnaJ domain"/>
    <property type="match status" value="1"/>
</dbReference>
<comment type="caution">
    <text evidence="2">The sequence shown here is derived from an EMBL/GenBank/DDBJ whole genome shotgun (WGS) entry which is preliminary data.</text>
</comment>
<dbReference type="GO" id="GO:0031072">
    <property type="term" value="F:heat shock protein binding"/>
    <property type="evidence" value="ECO:0007669"/>
    <property type="project" value="InterPro"/>
</dbReference>
<sequence>MALIQFGSTCAPQFAGRAYIPSRVEQNCFMSQINCLGASKSSLFSHGSLPFLSRMSRNIQNRRGSCFTVRADAVRVPILYTFADCLDHTTIIWSWLIVFKFQVYYSVLGVSENATLSEVKSAYRKLALDYHPDVNKDPDAEAKFIEISDAYEVLSGEIKSFANRYCEEAGVEDSSEDMYGVEVPKRSFCDLYSLKTLEARCATCGGQGQVYSSSKTIIGVVQQAMTCSSCSGTGHVLITL</sequence>
<dbReference type="InterPro" id="IPR001305">
    <property type="entry name" value="HSP_DnaJ_Cys-rich_dom"/>
</dbReference>
<proteinExistence type="predicted"/>
<evidence type="ECO:0000313" key="2">
    <source>
        <dbReference type="EMBL" id="CAA7019822.1"/>
    </source>
</evidence>
<dbReference type="InterPro" id="IPR001623">
    <property type="entry name" value="DnaJ_domain"/>
</dbReference>
<keyword evidence="3" id="KW-1185">Reference proteome</keyword>
<dbReference type="PRINTS" id="PR00625">
    <property type="entry name" value="JDOMAIN"/>
</dbReference>
<dbReference type="OrthoDB" id="10250354at2759"/>
<dbReference type="CDD" id="cd06257">
    <property type="entry name" value="DnaJ"/>
    <property type="match status" value="1"/>
</dbReference>
<dbReference type="PANTHER" id="PTHR43096:SF10">
    <property type="entry name" value="CHAPERONE PROTEIN DNAJ A6, CHLOROPLASTIC"/>
    <property type="match status" value="1"/>
</dbReference>
<dbReference type="EMBL" id="CACVBM020000488">
    <property type="protein sequence ID" value="CAA7019822.1"/>
    <property type="molecule type" value="Genomic_DNA"/>
</dbReference>
<dbReference type="Gene3D" id="2.10.230.10">
    <property type="entry name" value="Heat shock protein DnaJ, cysteine-rich domain"/>
    <property type="match status" value="1"/>
</dbReference>
<dbReference type="CDD" id="cd10719">
    <property type="entry name" value="DnaJ_zf"/>
    <property type="match status" value="1"/>
</dbReference>
<organism evidence="2 3">
    <name type="scientific">Microthlaspi erraticum</name>
    <dbReference type="NCBI Taxonomy" id="1685480"/>
    <lineage>
        <taxon>Eukaryota</taxon>
        <taxon>Viridiplantae</taxon>
        <taxon>Streptophyta</taxon>
        <taxon>Embryophyta</taxon>
        <taxon>Tracheophyta</taxon>
        <taxon>Spermatophyta</taxon>
        <taxon>Magnoliopsida</taxon>
        <taxon>eudicotyledons</taxon>
        <taxon>Gunneridae</taxon>
        <taxon>Pentapetalae</taxon>
        <taxon>rosids</taxon>
        <taxon>malvids</taxon>
        <taxon>Brassicales</taxon>
        <taxon>Brassicaceae</taxon>
        <taxon>Coluteocarpeae</taxon>
        <taxon>Microthlaspi</taxon>
    </lineage>
</organism>
<dbReference type="InterPro" id="IPR036410">
    <property type="entry name" value="HSP_DnaJ_Cys-rich_dom_sf"/>
</dbReference>
<dbReference type="SMART" id="SM00271">
    <property type="entry name" value="DnaJ"/>
    <property type="match status" value="1"/>
</dbReference>
<dbReference type="SUPFAM" id="SSF57938">
    <property type="entry name" value="DnaJ/Hsp40 cysteine-rich domain"/>
    <property type="match status" value="1"/>
</dbReference>
<feature type="domain" description="J" evidence="1">
    <location>
        <begin position="103"/>
        <end position="180"/>
    </location>
</feature>
<dbReference type="PANTHER" id="PTHR43096">
    <property type="entry name" value="DNAJ HOMOLOG 1, MITOCHONDRIAL-RELATED"/>
    <property type="match status" value="1"/>
</dbReference>
<accession>A0A6D2HU83</accession>
<dbReference type="GO" id="GO:0042026">
    <property type="term" value="P:protein refolding"/>
    <property type="evidence" value="ECO:0007669"/>
    <property type="project" value="TreeGrafter"/>
</dbReference>
<dbReference type="InterPro" id="IPR036869">
    <property type="entry name" value="J_dom_sf"/>
</dbReference>
<dbReference type="GO" id="GO:0005737">
    <property type="term" value="C:cytoplasm"/>
    <property type="evidence" value="ECO:0007669"/>
    <property type="project" value="TreeGrafter"/>
</dbReference>
<dbReference type="Pfam" id="PF00226">
    <property type="entry name" value="DnaJ"/>
    <property type="match status" value="1"/>
</dbReference>
<gene>
    <name evidence="2" type="ORF">MERR_LOCUS7057</name>
</gene>
<dbReference type="Proteomes" id="UP000467841">
    <property type="component" value="Unassembled WGS sequence"/>
</dbReference>
<dbReference type="SUPFAM" id="SSF46565">
    <property type="entry name" value="Chaperone J-domain"/>
    <property type="match status" value="1"/>
</dbReference>
<name>A0A6D2HU83_9BRAS</name>
<evidence type="ECO:0000313" key="3">
    <source>
        <dbReference type="Proteomes" id="UP000467841"/>
    </source>
</evidence>
<dbReference type="AlphaFoldDB" id="A0A6D2HU83"/>
<evidence type="ECO:0000259" key="1">
    <source>
        <dbReference type="PROSITE" id="PS50076"/>
    </source>
</evidence>
<protein>
    <recommendedName>
        <fullName evidence="1">J domain-containing protein</fullName>
    </recommendedName>
</protein>
<dbReference type="Pfam" id="PF00684">
    <property type="entry name" value="DnaJ_CXXCXGXG"/>
    <property type="match status" value="1"/>
</dbReference>